<sequence length="74" mass="8274">MATECYLPVDVRMVSKAGWLVRENGIEVRVVSSPPEVDPECGFSLVFPCERLEEVTKLLDGSGIVHKKVRRVES</sequence>
<feature type="domain" description="Putative Se/S carrier protein-like" evidence="1">
    <location>
        <begin position="16"/>
        <end position="68"/>
    </location>
</feature>
<evidence type="ECO:0000313" key="2">
    <source>
        <dbReference type="EMBL" id="TET44478.1"/>
    </source>
</evidence>
<protein>
    <submittedName>
        <fullName evidence="2">DUF3343 domain-containing protein</fullName>
    </submittedName>
</protein>
<evidence type="ECO:0000259" key="1">
    <source>
        <dbReference type="Pfam" id="PF11823"/>
    </source>
</evidence>
<dbReference type="EMBL" id="SOJN01000123">
    <property type="protein sequence ID" value="TET44478.1"/>
    <property type="molecule type" value="Genomic_DNA"/>
</dbReference>
<gene>
    <name evidence="2" type="ORF">E3J62_10210</name>
</gene>
<dbReference type="Proteomes" id="UP000315525">
    <property type="component" value="Unassembled WGS sequence"/>
</dbReference>
<evidence type="ECO:0000313" key="3">
    <source>
        <dbReference type="Proteomes" id="UP000315525"/>
    </source>
</evidence>
<dbReference type="Pfam" id="PF11823">
    <property type="entry name" value="Se_S_carrier"/>
    <property type="match status" value="1"/>
</dbReference>
<proteinExistence type="predicted"/>
<dbReference type="InterPro" id="IPR021778">
    <property type="entry name" value="Se/S_carrier-like"/>
</dbReference>
<name>A0A523UPK8_UNCT6</name>
<comment type="caution">
    <text evidence="2">The sequence shown here is derived from an EMBL/GenBank/DDBJ whole genome shotgun (WGS) entry which is preliminary data.</text>
</comment>
<accession>A0A523UPK8</accession>
<organism evidence="2 3">
    <name type="scientific">candidate division TA06 bacterium</name>
    <dbReference type="NCBI Taxonomy" id="2250710"/>
    <lineage>
        <taxon>Bacteria</taxon>
        <taxon>Bacteria division TA06</taxon>
    </lineage>
</organism>
<dbReference type="AlphaFoldDB" id="A0A523UPK8"/>
<reference evidence="2 3" key="1">
    <citation type="submission" date="2019-03" db="EMBL/GenBank/DDBJ databases">
        <title>Metabolic potential of uncultured bacteria and archaea associated with petroleum seepage in deep-sea sediments.</title>
        <authorList>
            <person name="Dong X."/>
            <person name="Hubert C."/>
        </authorList>
    </citation>
    <scope>NUCLEOTIDE SEQUENCE [LARGE SCALE GENOMIC DNA]</scope>
    <source>
        <strain evidence="2">E44_bin18</strain>
    </source>
</reference>